<organism evidence="5 6">
    <name type="scientific">Cellulosilyticum lentocellum (strain ATCC 49066 / DSM 5427 / NCIMB 11756 / RHM5)</name>
    <name type="common">Clostridium lentocellum</name>
    <dbReference type="NCBI Taxonomy" id="642492"/>
    <lineage>
        <taxon>Bacteria</taxon>
        <taxon>Bacillati</taxon>
        <taxon>Bacillota</taxon>
        <taxon>Clostridia</taxon>
        <taxon>Lachnospirales</taxon>
        <taxon>Cellulosilyticaceae</taxon>
        <taxon>Cellulosilyticum</taxon>
    </lineage>
</organism>
<keyword evidence="6" id="KW-1185">Reference proteome</keyword>
<dbReference type="Pfam" id="PF00356">
    <property type="entry name" value="LacI"/>
    <property type="match status" value="1"/>
</dbReference>
<evidence type="ECO:0000256" key="3">
    <source>
        <dbReference type="ARBA" id="ARBA00023163"/>
    </source>
</evidence>
<dbReference type="Gene3D" id="3.40.50.2300">
    <property type="match status" value="1"/>
</dbReference>
<dbReference type="STRING" id="642492.Clole_1929"/>
<dbReference type="HOGENOM" id="CLU_079299_0_0_9"/>
<evidence type="ECO:0000256" key="2">
    <source>
        <dbReference type="ARBA" id="ARBA00023125"/>
    </source>
</evidence>
<dbReference type="EMBL" id="CP002582">
    <property type="protein sequence ID" value="ADZ83648.1"/>
    <property type="molecule type" value="Genomic_DNA"/>
</dbReference>
<dbReference type="CDD" id="cd01392">
    <property type="entry name" value="HTH_LacI"/>
    <property type="match status" value="1"/>
</dbReference>
<dbReference type="eggNOG" id="COG1609">
    <property type="taxonomic scope" value="Bacteria"/>
</dbReference>
<dbReference type="InterPro" id="IPR000843">
    <property type="entry name" value="HTH_LacI"/>
</dbReference>
<dbReference type="Gene3D" id="1.10.260.40">
    <property type="entry name" value="lambda repressor-like DNA-binding domains"/>
    <property type="match status" value="1"/>
</dbReference>
<feature type="domain" description="HTH lacI-type" evidence="4">
    <location>
        <begin position="6"/>
        <end position="62"/>
    </location>
</feature>
<dbReference type="PANTHER" id="PTHR30146">
    <property type="entry name" value="LACI-RELATED TRANSCRIPTIONAL REPRESSOR"/>
    <property type="match status" value="1"/>
</dbReference>
<dbReference type="KEGG" id="cle:Clole_1929"/>
<dbReference type="AlphaFoldDB" id="F2JP34"/>
<evidence type="ECO:0000313" key="5">
    <source>
        <dbReference type="EMBL" id="ADZ83648.1"/>
    </source>
</evidence>
<dbReference type="InterPro" id="IPR010982">
    <property type="entry name" value="Lambda_DNA-bd_dom_sf"/>
</dbReference>
<sequence length="303" mass="34907">MAKGKVTMKDIAKELNISLATVSYVINHSEKEKISHDMRLKVLETAKRMGYVPNLSARSLVNRKSNLVGIMIHLKPDDPITKKQYYYDLAAHLQGELHQIGYDTVISMTHDLENIDIISKRSLEAAFIIDVDEKHFKKITSQYYVPIIFMDCDVELQLFYKVLPDYTFLLNQAKRMLGEPYPYLIMEDVINGKVRNTLMSDFKQEDIFIHKRHADMKAFLERHIGKKGIVIGENLGVQVERYIDSSQIVVIASGAARETLLPYTRYIEVSNKRKAEMGVHILKQLLTLKYDEAAETRILMLPD</sequence>
<dbReference type="PANTHER" id="PTHR30146:SF109">
    <property type="entry name" value="HTH-TYPE TRANSCRIPTIONAL REGULATOR GALS"/>
    <property type="match status" value="1"/>
</dbReference>
<evidence type="ECO:0000259" key="4">
    <source>
        <dbReference type="PROSITE" id="PS50932"/>
    </source>
</evidence>
<accession>F2JP34</accession>
<evidence type="ECO:0000313" key="6">
    <source>
        <dbReference type="Proteomes" id="UP000008467"/>
    </source>
</evidence>
<gene>
    <name evidence="5" type="ordered locus">Clole_1929</name>
</gene>
<dbReference type="SUPFAM" id="SSF47413">
    <property type="entry name" value="lambda repressor-like DNA-binding domains"/>
    <property type="match status" value="1"/>
</dbReference>
<protein>
    <submittedName>
        <fullName evidence="5">Transcriptional regulator, LacI family</fullName>
    </submittedName>
</protein>
<dbReference type="Proteomes" id="UP000008467">
    <property type="component" value="Chromosome"/>
</dbReference>
<name>F2JP34_CELLD</name>
<evidence type="ECO:0000256" key="1">
    <source>
        <dbReference type="ARBA" id="ARBA00023015"/>
    </source>
</evidence>
<dbReference type="GO" id="GO:0003700">
    <property type="term" value="F:DNA-binding transcription factor activity"/>
    <property type="evidence" value="ECO:0007669"/>
    <property type="project" value="TreeGrafter"/>
</dbReference>
<keyword evidence="1" id="KW-0805">Transcription regulation</keyword>
<dbReference type="SMART" id="SM00354">
    <property type="entry name" value="HTH_LACI"/>
    <property type="match status" value="1"/>
</dbReference>
<keyword evidence="2" id="KW-0238">DNA-binding</keyword>
<keyword evidence="3" id="KW-0804">Transcription</keyword>
<dbReference type="RefSeq" id="WP_013656943.1">
    <property type="nucleotide sequence ID" value="NC_015275.1"/>
</dbReference>
<proteinExistence type="predicted"/>
<reference evidence="5 6" key="1">
    <citation type="journal article" date="2011" name="J. Bacteriol.">
        <title>Complete genome sequence of the cellulose-degrading bacterium Cellulosilyticum lentocellum.</title>
        <authorList>
            <consortium name="US DOE Joint Genome Institute"/>
            <person name="Miller D.A."/>
            <person name="Suen G."/>
            <person name="Bruce D."/>
            <person name="Copeland A."/>
            <person name="Cheng J.F."/>
            <person name="Detter C."/>
            <person name="Goodwin L.A."/>
            <person name="Han C.S."/>
            <person name="Hauser L.J."/>
            <person name="Land M.L."/>
            <person name="Lapidus A."/>
            <person name="Lucas S."/>
            <person name="Meincke L."/>
            <person name="Pitluck S."/>
            <person name="Tapia R."/>
            <person name="Teshima H."/>
            <person name="Woyke T."/>
            <person name="Fox B.G."/>
            <person name="Angert E.R."/>
            <person name="Currie C.R."/>
        </authorList>
    </citation>
    <scope>NUCLEOTIDE SEQUENCE [LARGE SCALE GENOMIC DNA]</scope>
    <source>
        <strain evidence="6">ATCC 49066 / DSM 5427 / NCIMB 11756 / RHM5</strain>
    </source>
</reference>
<dbReference type="PROSITE" id="PS50932">
    <property type="entry name" value="HTH_LACI_2"/>
    <property type="match status" value="1"/>
</dbReference>
<dbReference type="GO" id="GO:0000976">
    <property type="term" value="F:transcription cis-regulatory region binding"/>
    <property type="evidence" value="ECO:0007669"/>
    <property type="project" value="TreeGrafter"/>
</dbReference>